<dbReference type="RefSeq" id="WP_369745732.1">
    <property type="nucleotide sequence ID" value="NZ_CP165735.1"/>
</dbReference>
<dbReference type="PANTHER" id="PTHR48079:SF6">
    <property type="entry name" value="NAD(P)-BINDING DOMAIN-CONTAINING PROTEIN-RELATED"/>
    <property type="match status" value="1"/>
</dbReference>
<organism evidence="3">
    <name type="scientific">Paenarthrobacter sp. AMU7</name>
    <dbReference type="NCBI Taxonomy" id="3162492"/>
    <lineage>
        <taxon>Bacteria</taxon>
        <taxon>Bacillati</taxon>
        <taxon>Actinomycetota</taxon>
        <taxon>Actinomycetes</taxon>
        <taxon>Micrococcales</taxon>
        <taxon>Micrococcaceae</taxon>
        <taxon>Paenarthrobacter</taxon>
    </lineage>
</organism>
<dbReference type="InterPro" id="IPR001509">
    <property type="entry name" value="Epimerase_deHydtase"/>
</dbReference>
<dbReference type="Pfam" id="PF01370">
    <property type="entry name" value="Epimerase"/>
    <property type="match status" value="1"/>
</dbReference>
<dbReference type="InterPro" id="IPR051783">
    <property type="entry name" value="NAD(P)-dependent_oxidoreduct"/>
</dbReference>
<dbReference type="PANTHER" id="PTHR48079">
    <property type="entry name" value="PROTEIN YEEZ"/>
    <property type="match status" value="1"/>
</dbReference>
<dbReference type="Pfam" id="PF12697">
    <property type="entry name" value="Abhydrolase_6"/>
    <property type="match status" value="1"/>
</dbReference>
<proteinExistence type="predicted"/>
<dbReference type="Gene3D" id="3.40.50.720">
    <property type="entry name" value="NAD(P)-binding Rossmann-like Domain"/>
    <property type="match status" value="1"/>
</dbReference>
<dbReference type="GO" id="GO:0004029">
    <property type="term" value="F:aldehyde dehydrogenase (NAD+) activity"/>
    <property type="evidence" value="ECO:0007669"/>
    <property type="project" value="TreeGrafter"/>
</dbReference>
<accession>A0AB39YQ79</accession>
<protein>
    <submittedName>
        <fullName evidence="3">Alpha/beta fold hydrolase</fullName>
    </submittedName>
</protein>
<dbReference type="GO" id="GO:0005737">
    <property type="term" value="C:cytoplasm"/>
    <property type="evidence" value="ECO:0007669"/>
    <property type="project" value="TreeGrafter"/>
</dbReference>
<dbReference type="SUPFAM" id="SSF51735">
    <property type="entry name" value="NAD(P)-binding Rossmann-fold domains"/>
    <property type="match status" value="1"/>
</dbReference>
<evidence type="ECO:0000259" key="1">
    <source>
        <dbReference type="Pfam" id="PF01370"/>
    </source>
</evidence>
<dbReference type="Gene3D" id="3.40.50.1820">
    <property type="entry name" value="alpha/beta hydrolase"/>
    <property type="match status" value="1"/>
</dbReference>
<name>A0AB39YQ79_9MICC</name>
<dbReference type="InterPro" id="IPR036291">
    <property type="entry name" value="NAD(P)-bd_dom_sf"/>
</dbReference>
<dbReference type="EMBL" id="CP165735">
    <property type="protein sequence ID" value="XDV71815.1"/>
    <property type="molecule type" value="Genomic_DNA"/>
</dbReference>
<dbReference type="GO" id="GO:0016787">
    <property type="term" value="F:hydrolase activity"/>
    <property type="evidence" value="ECO:0007669"/>
    <property type="project" value="UniProtKB-KW"/>
</dbReference>
<dbReference type="InterPro" id="IPR000073">
    <property type="entry name" value="AB_hydrolase_1"/>
</dbReference>
<keyword evidence="3" id="KW-0378">Hydrolase</keyword>
<dbReference type="AlphaFoldDB" id="A0AB39YQ79"/>
<feature type="domain" description="NAD-dependent epimerase/dehydratase" evidence="1">
    <location>
        <begin position="10"/>
        <end position="249"/>
    </location>
</feature>
<feature type="domain" description="AB hydrolase-1" evidence="2">
    <location>
        <begin position="375"/>
        <end position="586"/>
    </location>
</feature>
<evidence type="ECO:0000313" key="3">
    <source>
        <dbReference type="EMBL" id="XDV71815.1"/>
    </source>
</evidence>
<dbReference type="InterPro" id="IPR029058">
    <property type="entry name" value="AB_hydrolase_fold"/>
</dbReference>
<evidence type="ECO:0000259" key="2">
    <source>
        <dbReference type="Pfam" id="PF12697"/>
    </source>
</evidence>
<sequence>MTPHENPRHALVFGASGMVGRHLVLSLAKAGANVTAAVRTAESGAGVERWAKEHGLTRSIRTTIVDFDAPEIIAGGPSAFPSITEIHNCAGSYRFGMTAQEARSANVGIVEKLIDFAGDLPNLQRVVHVSGYRVGGQDPKTVPWSEDHRAAVYKELGAYEASKVESDAIFQARALEGGVPWTIVNPSSLIGDSVTGESDQLIGLATTIEQIWQGTVAALPGNGSTFLPVVTVDYLAAFMTAAAVDPAAAGKAYWILDDATPPLADLLTHVGRHLGVNVPRLRMPIGIIKRLPQRITKADPETLTFMSADRYPTESAVEFAHKHGIQMPDVLVSVERWADHLAAHRFGADMSDGRRFVDVGGLRTFELGVPGSSRVVLPGLPVNADTWAAVASGIGARVVDLPGLGLSSGTGVQDWEQWLPALLDGGPVDLIGHSIGAAAAVLAAYQLPAQVKSLTLIAPFFLQAPRGISAKLWPLASAYLRHIDAARLSRQLTGSEASAAALTSSLSDLKRSSAKRVAKHLALAGSKQWRAELREALGRFSGPVRIIVGSEDPITPGAVEQLESLPNVELITVTGAGHHPQLTHGDSLVTLINGMSRVDTAPKVSTADRHTGAL</sequence>
<reference evidence="3" key="1">
    <citation type="submission" date="2024-07" db="EMBL/GenBank/DDBJ databases">
        <authorList>
            <person name="Li J."/>
            <person name="Wei H."/>
            <person name="Ma J."/>
        </authorList>
    </citation>
    <scope>NUCLEOTIDE SEQUENCE</scope>
    <source>
        <strain evidence="3">AMU7</strain>
    </source>
</reference>
<gene>
    <name evidence="3" type="ORF">ABQM86_01060</name>
</gene>
<dbReference type="SUPFAM" id="SSF53474">
    <property type="entry name" value="alpha/beta-Hydrolases"/>
    <property type="match status" value="1"/>
</dbReference>